<accession>A0ABY9UNY9</accession>
<sequence>MKPATRAQAIDALHHQIPVCTKCRPDTARGIEVWALRGRRPDVFLAAAFFVVFFFGLVHVGVLAARGPGLLDGLVQGGHQVDDLPRLRLRLLKLRRFAVLPLAFDDFTLRNAAIDWELHVGAGVTSSPCRKMAGVGRSGSGRRRTRL</sequence>
<feature type="transmembrane region" description="Helical" evidence="1">
    <location>
        <begin position="43"/>
        <end position="65"/>
    </location>
</feature>
<dbReference type="InterPro" id="IPR046200">
    <property type="entry name" value="DUF6233"/>
</dbReference>
<dbReference type="Pfam" id="PF19746">
    <property type="entry name" value="DUF6233"/>
    <property type="match status" value="1"/>
</dbReference>
<keyword evidence="1" id="KW-0812">Transmembrane</keyword>
<evidence type="ECO:0000313" key="3">
    <source>
        <dbReference type="Proteomes" id="UP001249394"/>
    </source>
</evidence>
<gene>
    <name evidence="2" type="ORF">RI060_41920</name>
</gene>
<proteinExistence type="predicted"/>
<reference evidence="2 3" key="1">
    <citation type="submission" date="2023-09" db="EMBL/GenBank/DDBJ databases">
        <title>The genome sequence of Streptomyces anthocyanicus.</title>
        <authorList>
            <person name="Mo P."/>
        </authorList>
    </citation>
    <scope>NUCLEOTIDE SEQUENCE [LARGE SCALE GENOMIC DNA]</scope>
    <source>
        <strain evidence="2 3">JCM 4387</strain>
    </source>
</reference>
<keyword evidence="3" id="KW-1185">Reference proteome</keyword>
<evidence type="ECO:0000313" key="2">
    <source>
        <dbReference type="EMBL" id="WND23490.1"/>
    </source>
</evidence>
<dbReference type="Proteomes" id="UP001249394">
    <property type="component" value="Chromosome"/>
</dbReference>
<keyword evidence="1" id="KW-1133">Transmembrane helix</keyword>
<organism evidence="2 3">
    <name type="scientific">Streptomyces violaceus</name>
    <name type="common">Streptomyces venezuelae</name>
    <dbReference type="NCBI Taxonomy" id="1936"/>
    <lineage>
        <taxon>Bacteria</taxon>
        <taxon>Bacillati</taxon>
        <taxon>Actinomycetota</taxon>
        <taxon>Actinomycetes</taxon>
        <taxon>Kitasatosporales</taxon>
        <taxon>Streptomycetaceae</taxon>
        <taxon>Streptomyces</taxon>
    </lineage>
</organism>
<keyword evidence="1" id="KW-0472">Membrane</keyword>
<dbReference type="EMBL" id="CP134213">
    <property type="protein sequence ID" value="WND23490.1"/>
    <property type="molecule type" value="Genomic_DNA"/>
</dbReference>
<protein>
    <submittedName>
        <fullName evidence="2">DUF6233 domain-containing protein</fullName>
    </submittedName>
</protein>
<name>A0ABY9UNY9_STRVL</name>
<evidence type="ECO:0000256" key="1">
    <source>
        <dbReference type="SAM" id="Phobius"/>
    </source>
</evidence>